<evidence type="ECO:0000313" key="1">
    <source>
        <dbReference type="EMBL" id="QBK91383.1"/>
    </source>
</evidence>
<sequence length="318" mass="37185">MEYLDRAELYIKDLMLFPLNIAVKEINTELKTIDELPNPILMLTGGQAIENYFPNNPYLRTHDFDLKLVAPTSVVMTPNLRRTMLIYGEIIINNLRDRMNMYIKPILNSVKSKLNDVELYTEEDGPFFVTHGGTSLWSVMFTMKYNDIIRQSPLIDVYVVKPSDVYHYRTFTRLQGSDPILSEKEEGDYYIPYKLVDNVPIADLGYVLWDTLRLIDDFKSRGLLKYKRYENKRDAIIAGLNNINTDLSCNFIKDYVKKCSRDFERSCRIGSKVYNNIDDIITYSIMEGIIPNDPRIIKRIRTYSLDYLCNKIKSIQKN</sequence>
<protein>
    <submittedName>
        <fullName evidence="1">Uncharacterized protein</fullName>
    </submittedName>
</protein>
<reference evidence="1" key="1">
    <citation type="journal article" date="2019" name="MBio">
        <title>Virus Genomes from Deep Sea Sediments Expand the Ocean Megavirome and Support Independent Origins of Viral Gigantism.</title>
        <authorList>
            <person name="Backstrom D."/>
            <person name="Yutin N."/>
            <person name="Jorgensen S.L."/>
            <person name="Dharamshi J."/>
            <person name="Homa F."/>
            <person name="Zaremba-Niedwiedzka K."/>
            <person name="Spang A."/>
            <person name="Wolf Y.I."/>
            <person name="Koonin E.V."/>
            <person name="Ettema T.J."/>
        </authorList>
    </citation>
    <scope>NUCLEOTIDE SEQUENCE</scope>
</reference>
<accession>A0A481Z671</accession>
<dbReference type="EMBL" id="MK500535">
    <property type="protein sequence ID" value="QBK91383.1"/>
    <property type="molecule type" value="Genomic_DNA"/>
</dbReference>
<organism evidence="1">
    <name type="scientific">Pithovirus LCPAC302</name>
    <dbReference type="NCBI Taxonomy" id="2506593"/>
    <lineage>
        <taxon>Viruses</taxon>
        <taxon>Pithoviruses</taxon>
    </lineage>
</organism>
<proteinExistence type="predicted"/>
<gene>
    <name evidence="1" type="ORF">LCPAC302_00030</name>
</gene>
<name>A0A481Z671_9VIRU</name>